<feature type="region of interest" description="Disordered" evidence="1">
    <location>
        <begin position="94"/>
        <end position="137"/>
    </location>
</feature>
<proteinExistence type="predicted"/>
<comment type="caution">
    <text evidence="2">The sequence shown here is derived from an EMBL/GenBank/DDBJ whole genome shotgun (WGS) entry which is preliminary data.</text>
</comment>
<evidence type="ECO:0000313" key="3">
    <source>
        <dbReference type="Proteomes" id="UP000589738"/>
    </source>
</evidence>
<dbReference type="AlphaFoldDB" id="A0A841MX18"/>
<feature type="compositionally biased region" description="Low complexity" evidence="1">
    <location>
        <begin position="94"/>
        <end position="111"/>
    </location>
</feature>
<dbReference type="PROSITE" id="PS51257">
    <property type="entry name" value="PROKAR_LIPOPROTEIN"/>
    <property type="match status" value="1"/>
</dbReference>
<sequence>MKRILNPVFLLIMCITLISCSTNYYTVLLSEDLKMYKSQDSTDVITVIPKDTPIYLSSKSSKKNYKKIKWNDYSGWAFNPSYTSYSNYTPIKTSSSYSTSNYNSSYRSGGSVHVKGYTRKDGTYVKPHTRSSPSRRR</sequence>
<evidence type="ECO:0008006" key="4">
    <source>
        <dbReference type="Google" id="ProtNLM"/>
    </source>
</evidence>
<dbReference type="Proteomes" id="UP000589738">
    <property type="component" value="Unassembled WGS sequence"/>
</dbReference>
<protein>
    <recommendedName>
        <fullName evidence="4">SH3 domain-containing protein</fullName>
    </recommendedName>
</protein>
<evidence type="ECO:0000313" key="2">
    <source>
        <dbReference type="EMBL" id="MBB6369084.1"/>
    </source>
</evidence>
<keyword evidence="3" id="KW-1185">Reference proteome</keyword>
<organism evidence="2 3">
    <name type="scientific">Chryseobacterium shigense</name>
    <dbReference type="NCBI Taxonomy" id="297244"/>
    <lineage>
        <taxon>Bacteria</taxon>
        <taxon>Pseudomonadati</taxon>
        <taxon>Bacteroidota</taxon>
        <taxon>Flavobacteriia</taxon>
        <taxon>Flavobacteriales</taxon>
        <taxon>Weeksellaceae</taxon>
        <taxon>Chryseobacterium group</taxon>
        <taxon>Chryseobacterium</taxon>
    </lineage>
</organism>
<accession>A0A841MX18</accession>
<feature type="compositionally biased region" description="Basic residues" evidence="1">
    <location>
        <begin position="127"/>
        <end position="137"/>
    </location>
</feature>
<dbReference type="EMBL" id="JACHLC010000001">
    <property type="protein sequence ID" value="MBB6369084.1"/>
    <property type="molecule type" value="Genomic_DNA"/>
</dbReference>
<name>A0A841MX18_9FLAO</name>
<gene>
    <name evidence="2" type="ORF">HNP36_000137</name>
</gene>
<reference evidence="2 3" key="1">
    <citation type="submission" date="2020-08" db="EMBL/GenBank/DDBJ databases">
        <title>Functional genomics of gut bacteria from endangered species of beetles.</title>
        <authorList>
            <person name="Carlos-Shanley C."/>
        </authorList>
    </citation>
    <scope>NUCLEOTIDE SEQUENCE [LARGE SCALE GENOMIC DNA]</scope>
    <source>
        <strain evidence="2 3">S00136</strain>
    </source>
</reference>
<evidence type="ECO:0000256" key="1">
    <source>
        <dbReference type="SAM" id="MobiDB-lite"/>
    </source>
</evidence>
<dbReference type="RefSeq" id="WP_184161771.1">
    <property type="nucleotide sequence ID" value="NZ_JACHLC010000001.1"/>
</dbReference>